<dbReference type="PANTHER" id="PTHR12588">
    <property type="entry name" value="MYOINOSITOL OXYGENASE"/>
    <property type="match status" value="1"/>
</dbReference>
<keyword evidence="9 12" id="KW-0408">Iron</keyword>
<sequence length="215" mass="25243">MEKVNILDLSELYRPEPEAQKRKQAYRNFDENKESDNSHIKRVQETYKLMHTYQTVEFVSQKRDKWGQLNKAEMNVMQALEFLNNLVDESDPDVDVPNIYHAYQTAERIRARHPDKDWFHLTGLIHDLGKVLALWGEPQWSVVGDTFPVGCEYGNSIVYKNTSFVDNPDLKDPRYNTKYGIYEENCGLDDIIMSWGHDEYMYQVLVGNKTTLPEE</sequence>
<evidence type="ECO:0000256" key="9">
    <source>
        <dbReference type="ARBA" id="ARBA00023004"/>
    </source>
</evidence>
<comment type="subcellular location">
    <subcellularLocation>
        <location evidence="1 12">Cytoplasm</location>
    </subcellularLocation>
</comment>
<dbReference type="RefSeq" id="XP_006812619.1">
    <property type="nucleotide sequence ID" value="XM_006812556.1"/>
</dbReference>
<name>A0ABM0LXX8_SACKO</name>
<dbReference type="EC" id="1.13.99.1" evidence="4 12"/>
<evidence type="ECO:0000256" key="6">
    <source>
        <dbReference type="ARBA" id="ARBA00022490"/>
    </source>
</evidence>
<proteinExistence type="inferred from homology"/>
<evidence type="ECO:0000256" key="1">
    <source>
        <dbReference type="ARBA" id="ARBA00004496"/>
    </source>
</evidence>
<evidence type="ECO:0000313" key="13">
    <source>
        <dbReference type="Proteomes" id="UP000694865"/>
    </source>
</evidence>
<organism evidence="13 14">
    <name type="scientific">Saccoglossus kowalevskii</name>
    <name type="common">Acorn worm</name>
    <dbReference type="NCBI Taxonomy" id="10224"/>
    <lineage>
        <taxon>Eukaryota</taxon>
        <taxon>Metazoa</taxon>
        <taxon>Hemichordata</taxon>
        <taxon>Enteropneusta</taxon>
        <taxon>Harrimaniidae</taxon>
        <taxon>Saccoglossus</taxon>
    </lineage>
</organism>
<reference evidence="14" key="1">
    <citation type="submission" date="2025-08" db="UniProtKB">
        <authorList>
            <consortium name="RefSeq"/>
        </authorList>
    </citation>
    <scope>IDENTIFICATION</scope>
    <source>
        <tissue evidence="14">Testes</tissue>
    </source>
</reference>
<evidence type="ECO:0000256" key="2">
    <source>
        <dbReference type="ARBA" id="ARBA00005167"/>
    </source>
</evidence>
<protein>
    <recommendedName>
        <fullName evidence="5 12">Inositol oxygenase</fullName>
        <ecNumber evidence="4 12">1.13.99.1</ecNumber>
    </recommendedName>
    <alternativeName>
        <fullName evidence="10 12">Myo-inositol oxygenase</fullName>
    </alternativeName>
</protein>
<dbReference type="PANTHER" id="PTHR12588:SF0">
    <property type="entry name" value="INOSITOL OXYGENASE"/>
    <property type="match status" value="1"/>
</dbReference>
<evidence type="ECO:0000256" key="12">
    <source>
        <dbReference type="RuleBase" id="RU367039"/>
    </source>
</evidence>
<comment type="cofactor">
    <cofactor evidence="12">
        <name>Fe cation</name>
        <dbReference type="ChEBI" id="CHEBI:24875"/>
    </cofactor>
    <text evidence="12">Binds 2 iron ions per subunit.</text>
</comment>
<evidence type="ECO:0000256" key="4">
    <source>
        <dbReference type="ARBA" id="ARBA00011919"/>
    </source>
</evidence>
<evidence type="ECO:0000256" key="7">
    <source>
        <dbReference type="ARBA" id="ARBA00022723"/>
    </source>
</evidence>
<dbReference type="Pfam" id="PF05153">
    <property type="entry name" value="MIOX"/>
    <property type="match status" value="1"/>
</dbReference>
<evidence type="ECO:0000256" key="8">
    <source>
        <dbReference type="ARBA" id="ARBA00023002"/>
    </source>
</evidence>
<accession>A0ABM0LXX8</accession>
<feature type="non-terminal residue" evidence="14">
    <location>
        <position position="215"/>
    </location>
</feature>
<dbReference type="GeneID" id="100367806"/>
<dbReference type="InterPro" id="IPR007828">
    <property type="entry name" value="Inositol_oxygenase"/>
</dbReference>
<evidence type="ECO:0000256" key="11">
    <source>
        <dbReference type="ARBA" id="ARBA00048271"/>
    </source>
</evidence>
<dbReference type="Proteomes" id="UP000694865">
    <property type="component" value="Unplaced"/>
</dbReference>
<keyword evidence="7 12" id="KW-0479">Metal-binding</keyword>
<evidence type="ECO:0000256" key="3">
    <source>
        <dbReference type="ARBA" id="ARBA00005286"/>
    </source>
</evidence>
<keyword evidence="6 12" id="KW-0963">Cytoplasm</keyword>
<keyword evidence="8 12" id="KW-0560">Oxidoreductase</keyword>
<comment type="similarity">
    <text evidence="3 12">Belongs to the myo-inositol oxygenase family.</text>
</comment>
<evidence type="ECO:0000313" key="14">
    <source>
        <dbReference type="RefSeq" id="XP_006812619.1"/>
    </source>
</evidence>
<comment type="pathway">
    <text evidence="2 12">Polyol metabolism; myo-inositol degradation into D-glucuronate; D-glucuronate from myo-inositol: step 1/1.</text>
</comment>
<evidence type="ECO:0000256" key="10">
    <source>
        <dbReference type="ARBA" id="ARBA00029668"/>
    </source>
</evidence>
<keyword evidence="13" id="KW-1185">Reference proteome</keyword>
<evidence type="ECO:0000256" key="5">
    <source>
        <dbReference type="ARBA" id="ARBA00019269"/>
    </source>
</evidence>
<gene>
    <name evidence="14" type="primary">LOC100367806</name>
</gene>
<comment type="catalytic activity">
    <reaction evidence="11 12">
        <text>myo-inositol + O2 = D-glucuronate + H2O + H(+)</text>
        <dbReference type="Rhea" id="RHEA:23696"/>
        <dbReference type="ChEBI" id="CHEBI:15377"/>
        <dbReference type="ChEBI" id="CHEBI:15378"/>
        <dbReference type="ChEBI" id="CHEBI:15379"/>
        <dbReference type="ChEBI" id="CHEBI:17268"/>
        <dbReference type="ChEBI" id="CHEBI:58720"/>
        <dbReference type="EC" id="1.13.99.1"/>
    </reaction>
</comment>
<dbReference type="SUPFAM" id="SSF109604">
    <property type="entry name" value="HD-domain/PDEase-like"/>
    <property type="match status" value="1"/>
</dbReference>